<organism evidence="1 2">
    <name type="scientific">Neisseria meningitidis serogroup B</name>
    <dbReference type="NCBI Taxonomy" id="491"/>
    <lineage>
        <taxon>Bacteria</taxon>
        <taxon>Pseudomonadati</taxon>
        <taxon>Pseudomonadota</taxon>
        <taxon>Betaproteobacteria</taxon>
        <taxon>Neisseriales</taxon>
        <taxon>Neisseriaceae</taxon>
        <taxon>Neisseria</taxon>
    </lineage>
</organism>
<dbReference type="EMBL" id="CVTF01000056">
    <property type="protein sequence ID" value="CRY99231.1"/>
    <property type="molecule type" value="Genomic_DNA"/>
</dbReference>
<dbReference type="Proteomes" id="UP000182715">
    <property type="component" value="Unassembled WGS sequence"/>
</dbReference>
<evidence type="ECO:0000313" key="1">
    <source>
        <dbReference type="EMBL" id="CRY99231.1"/>
    </source>
</evidence>
<reference evidence="1 2" key="1">
    <citation type="submission" date="2014-11" db="EMBL/GenBank/DDBJ databases">
        <authorList>
            <person name="Diene M.Seydina."/>
        </authorList>
    </citation>
    <scope>NUCLEOTIDE SEQUENCE [LARGE SCALE GENOMIC DNA]</scope>
    <source>
        <strain evidence="1 2">Neisseria meningitidis CHUV</strain>
    </source>
</reference>
<protein>
    <submittedName>
        <fullName evidence="1">Uncharacterized protein</fullName>
    </submittedName>
</protein>
<proteinExistence type="predicted"/>
<evidence type="ECO:0000313" key="2">
    <source>
        <dbReference type="Proteomes" id="UP000182715"/>
    </source>
</evidence>
<dbReference type="AlphaFoldDB" id="A0A0H5QCL5"/>
<name>A0A0H5QCL5_NEIMI</name>
<accession>A0A0H5QCL5</accession>
<sequence length="57" mass="6118">MLFGRSGQAMPSEGLAASAPVSDGMTWRTVCFRHRGNVKTDTGACGIRLFQITSNTK</sequence>